<dbReference type="Proteomes" id="UP000554482">
    <property type="component" value="Unassembled WGS sequence"/>
</dbReference>
<feature type="compositionally biased region" description="Polar residues" evidence="1">
    <location>
        <begin position="12"/>
        <end position="22"/>
    </location>
</feature>
<evidence type="ECO:0000313" key="3">
    <source>
        <dbReference type="Proteomes" id="UP000554482"/>
    </source>
</evidence>
<evidence type="ECO:0000313" key="2">
    <source>
        <dbReference type="EMBL" id="KAF5203535.1"/>
    </source>
</evidence>
<gene>
    <name evidence="2" type="ORF">FRX31_006879</name>
</gene>
<keyword evidence="3" id="KW-1185">Reference proteome</keyword>
<feature type="compositionally biased region" description="Basic residues" evidence="1">
    <location>
        <begin position="1"/>
        <end position="11"/>
    </location>
</feature>
<dbReference type="EMBL" id="JABWDY010006659">
    <property type="protein sequence ID" value="KAF5203535.1"/>
    <property type="molecule type" value="Genomic_DNA"/>
</dbReference>
<accession>A0A7J6X409</accession>
<comment type="caution">
    <text evidence="2">The sequence shown here is derived from an EMBL/GenBank/DDBJ whole genome shotgun (WGS) entry which is preliminary data.</text>
</comment>
<evidence type="ECO:0000256" key="1">
    <source>
        <dbReference type="SAM" id="MobiDB-lite"/>
    </source>
</evidence>
<sequence>MPNKVNRHMRSKSNTTMSNSLNVKEVSFKGTEIVQDADSDGRIEGEGNCITSLPELGKNQEEEVVRETQEPKFTTNPEIGVTEEEGCIDLEILFKKLCQQDRDEKKKEVFEDVDMVEPMEEPGRDVVGFIDVNHVE</sequence>
<dbReference type="AlphaFoldDB" id="A0A7J6X409"/>
<protein>
    <submittedName>
        <fullName evidence="2">Uncharacterized protein</fullName>
    </submittedName>
</protein>
<reference evidence="2 3" key="1">
    <citation type="submission" date="2020-06" db="EMBL/GenBank/DDBJ databases">
        <title>Transcriptomic and genomic resources for Thalictrum thalictroides and T. hernandezii: Facilitating candidate gene discovery in an emerging model plant lineage.</title>
        <authorList>
            <person name="Arias T."/>
            <person name="Riano-Pachon D.M."/>
            <person name="Di Stilio V.S."/>
        </authorList>
    </citation>
    <scope>NUCLEOTIDE SEQUENCE [LARGE SCALE GENOMIC DNA]</scope>
    <source>
        <strain evidence="3">cv. WT478/WT964</strain>
        <tissue evidence="2">Leaves</tissue>
    </source>
</reference>
<feature type="region of interest" description="Disordered" evidence="1">
    <location>
        <begin position="1"/>
        <end position="23"/>
    </location>
</feature>
<proteinExistence type="predicted"/>
<name>A0A7J6X409_THATH</name>
<organism evidence="2 3">
    <name type="scientific">Thalictrum thalictroides</name>
    <name type="common">Rue-anemone</name>
    <name type="synonym">Anemone thalictroides</name>
    <dbReference type="NCBI Taxonomy" id="46969"/>
    <lineage>
        <taxon>Eukaryota</taxon>
        <taxon>Viridiplantae</taxon>
        <taxon>Streptophyta</taxon>
        <taxon>Embryophyta</taxon>
        <taxon>Tracheophyta</taxon>
        <taxon>Spermatophyta</taxon>
        <taxon>Magnoliopsida</taxon>
        <taxon>Ranunculales</taxon>
        <taxon>Ranunculaceae</taxon>
        <taxon>Thalictroideae</taxon>
        <taxon>Thalictrum</taxon>
    </lineage>
</organism>